<dbReference type="RefSeq" id="WP_354144350.1">
    <property type="nucleotide sequence ID" value="NZ_JAZDQV010000004.1"/>
</dbReference>
<protein>
    <submittedName>
        <fullName evidence="6">LysR family transcriptional regulator</fullName>
    </submittedName>
</protein>
<proteinExistence type="inferred from homology"/>
<dbReference type="Gene3D" id="3.40.190.290">
    <property type="match status" value="1"/>
</dbReference>
<dbReference type="InterPro" id="IPR036390">
    <property type="entry name" value="WH_DNA-bd_sf"/>
</dbReference>
<dbReference type="EMBL" id="JAZDQV010000004">
    <property type="protein sequence ID" value="MEE1877247.1"/>
    <property type="molecule type" value="Genomic_DNA"/>
</dbReference>
<keyword evidence="3" id="KW-0238">DNA-binding</keyword>
<reference evidence="6 7" key="1">
    <citation type="submission" date="2024-01" db="EMBL/GenBank/DDBJ databases">
        <title>The genome sequence of Erythrobacteraceae sp. strain 1XM1-14.</title>
        <authorList>
            <person name="Liu Y."/>
        </authorList>
    </citation>
    <scope>NUCLEOTIDE SEQUENCE [LARGE SCALE GENOMIC DNA]</scope>
    <source>
        <strain evidence="6 7">1XM1-14</strain>
    </source>
</reference>
<dbReference type="Proteomes" id="UP001343492">
    <property type="component" value="Unassembled WGS sequence"/>
</dbReference>
<keyword evidence="2" id="KW-0805">Transcription regulation</keyword>
<dbReference type="InterPro" id="IPR005119">
    <property type="entry name" value="LysR_subst-bd"/>
</dbReference>
<dbReference type="SUPFAM" id="SSF53850">
    <property type="entry name" value="Periplasmic binding protein-like II"/>
    <property type="match status" value="1"/>
</dbReference>
<evidence type="ECO:0000256" key="2">
    <source>
        <dbReference type="ARBA" id="ARBA00023015"/>
    </source>
</evidence>
<dbReference type="SUPFAM" id="SSF46785">
    <property type="entry name" value="Winged helix' DNA-binding domain"/>
    <property type="match status" value="1"/>
</dbReference>
<keyword evidence="4" id="KW-0804">Transcription</keyword>
<dbReference type="Pfam" id="PF00126">
    <property type="entry name" value="HTH_1"/>
    <property type="match status" value="1"/>
</dbReference>
<dbReference type="InterPro" id="IPR000847">
    <property type="entry name" value="LysR_HTH_N"/>
</dbReference>
<dbReference type="PROSITE" id="PS50931">
    <property type="entry name" value="HTH_LYSR"/>
    <property type="match status" value="1"/>
</dbReference>
<dbReference type="PANTHER" id="PTHR30126">
    <property type="entry name" value="HTH-TYPE TRANSCRIPTIONAL REGULATOR"/>
    <property type="match status" value="1"/>
</dbReference>
<dbReference type="Gene3D" id="1.10.10.10">
    <property type="entry name" value="Winged helix-like DNA-binding domain superfamily/Winged helix DNA-binding domain"/>
    <property type="match status" value="1"/>
</dbReference>
<organism evidence="6 7">
    <name type="scientific">Altererythrobacter litoralis</name>
    <dbReference type="NCBI Taxonomy" id="3113904"/>
    <lineage>
        <taxon>Bacteria</taxon>
        <taxon>Pseudomonadati</taxon>
        <taxon>Pseudomonadota</taxon>
        <taxon>Alphaproteobacteria</taxon>
        <taxon>Sphingomonadales</taxon>
        <taxon>Erythrobacteraceae</taxon>
        <taxon>Altererythrobacter</taxon>
    </lineage>
</organism>
<dbReference type="InterPro" id="IPR036388">
    <property type="entry name" value="WH-like_DNA-bd_sf"/>
</dbReference>
<feature type="domain" description="HTH lysR-type" evidence="5">
    <location>
        <begin position="6"/>
        <end position="64"/>
    </location>
</feature>
<keyword evidence="7" id="KW-1185">Reference proteome</keyword>
<evidence type="ECO:0000313" key="7">
    <source>
        <dbReference type="Proteomes" id="UP001343492"/>
    </source>
</evidence>
<sequence length="301" mass="32229">MKLGEPSLDQLRIFLSVEEEGSFGGAARRMGRAVSAISYGIQQMEAQLGVKLFAREGSRKPVLTEAGRGLLAEARAIAEASDAMLAKTRSLHAGLESDVSLVLDVMVPGDVTAPVLREFRRMFPTVALRLNIEALGAVTACLLDGEAHLAVAGPVVAAHPALEHQAIGEIELVPVAAPDHPLAAGTIAPGDTRHHLQLVLSDRSRLTEGREFSVLSPQTWRLADLGAKHSLLKEGIGWGNMPRHLVREDIAAGRLVELDLPEKPGASYTLSATWRRDARPGPATSWLIDALRDRLALCPGN</sequence>
<evidence type="ECO:0000313" key="6">
    <source>
        <dbReference type="EMBL" id="MEE1877247.1"/>
    </source>
</evidence>
<evidence type="ECO:0000256" key="1">
    <source>
        <dbReference type="ARBA" id="ARBA00009437"/>
    </source>
</evidence>
<dbReference type="PANTHER" id="PTHR30126:SF91">
    <property type="entry name" value="LYSR FAMILY TRANSCRIPTIONAL REGULATOR"/>
    <property type="match status" value="1"/>
</dbReference>
<evidence type="ECO:0000256" key="3">
    <source>
        <dbReference type="ARBA" id="ARBA00023125"/>
    </source>
</evidence>
<name>A0ABU7GE56_9SPHN</name>
<gene>
    <name evidence="6" type="ORF">VRS74_06060</name>
</gene>
<comment type="caution">
    <text evidence="6">The sequence shown here is derived from an EMBL/GenBank/DDBJ whole genome shotgun (WGS) entry which is preliminary data.</text>
</comment>
<accession>A0ABU7GE56</accession>
<evidence type="ECO:0000259" key="5">
    <source>
        <dbReference type="PROSITE" id="PS50931"/>
    </source>
</evidence>
<evidence type="ECO:0000256" key="4">
    <source>
        <dbReference type="ARBA" id="ARBA00023163"/>
    </source>
</evidence>
<dbReference type="Pfam" id="PF03466">
    <property type="entry name" value="LysR_substrate"/>
    <property type="match status" value="1"/>
</dbReference>
<comment type="similarity">
    <text evidence="1">Belongs to the LysR transcriptional regulatory family.</text>
</comment>